<dbReference type="PANTHER" id="PTHR10201">
    <property type="entry name" value="MATRIX METALLOPROTEINASE"/>
    <property type="match status" value="1"/>
</dbReference>
<name>A0AAW2XZ82_9LAMI</name>
<keyword evidence="3" id="KW-0378">Hydrolase</keyword>
<comment type="cofactor">
    <cofactor evidence="6">
        <name>Zn(2+)</name>
        <dbReference type="ChEBI" id="CHEBI:29105"/>
    </cofactor>
    <text evidence="6">Binds 2 Zn(2+) ions per subunit.</text>
</comment>
<evidence type="ECO:0000313" key="8">
    <source>
        <dbReference type="EMBL" id="KAL0459156.1"/>
    </source>
</evidence>
<feature type="binding site" evidence="6">
    <location>
        <position position="26"/>
    </location>
    <ligand>
        <name>Ca(2+)</name>
        <dbReference type="ChEBI" id="CHEBI:29108"/>
        <label>2</label>
    </ligand>
</feature>
<dbReference type="InterPro" id="IPR024079">
    <property type="entry name" value="MetalloPept_cat_dom_sf"/>
</dbReference>
<dbReference type="PRINTS" id="PR00138">
    <property type="entry name" value="MATRIXIN"/>
</dbReference>
<feature type="binding site" evidence="6">
    <location>
        <position position="36"/>
    </location>
    <ligand>
        <name>Zn(2+)</name>
        <dbReference type="ChEBI" id="CHEBI:29105"/>
        <label>1</label>
    </ligand>
</feature>
<keyword evidence="6" id="KW-0106">Calcium</keyword>
<accession>A0AAW2XZ82</accession>
<feature type="domain" description="Peptidase M10 metallopeptidase" evidence="7">
    <location>
        <begin position="4"/>
        <end position="75"/>
    </location>
</feature>
<feature type="binding site" evidence="6">
    <location>
        <position position="44"/>
    </location>
    <ligand>
        <name>Ca(2+)</name>
        <dbReference type="ChEBI" id="CHEBI:29108"/>
        <label>3</label>
    </ligand>
</feature>
<feature type="binding site" evidence="6">
    <location>
        <position position="87"/>
    </location>
    <ligand>
        <name>Zn(2+)</name>
        <dbReference type="ChEBI" id="CHEBI:29105"/>
        <label>2</label>
        <note>catalytic</note>
    </ligand>
</feature>
<keyword evidence="4 6" id="KW-0862">Zinc</keyword>
<keyword evidence="2 6" id="KW-0479">Metal-binding</keyword>
<gene>
    <name evidence="8" type="ORF">Slati_0542800</name>
</gene>
<dbReference type="GO" id="GO:0008270">
    <property type="term" value="F:zinc ion binding"/>
    <property type="evidence" value="ECO:0007669"/>
    <property type="project" value="InterPro"/>
</dbReference>
<dbReference type="GO" id="GO:0030574">
    <property type="term" value="P:collagen catabolic process"/>
    <property type="evidence" value="ECO:0007669"/>
    <property type="project" value="TreeGrafter"/>
</dbReference>
<feature type="binding site" evidence="6">
    <location>
        <position position="38"/>
    </location>
    <ligand>
        <name>Zn(2+)</name>
        <dbReference type="ChEBI" id="CHEBI:29105"/>
        <label>1</label>
    </ligand>
</feature>
<dbReference type="SUPFAM" id="SSF55486">
    <property type="entry name" value="Metalloproteases ('zincins'), catalytic domain"/>
    <property type="match status" value="1"/>
</dbReference>
<dbReference type="GO" id="GO:0006508">
    <property type="term" value="P:proteolysis"/>
    <property type="evidence" value="ECO:0007669"/>
    <property type="project" value="UniProtKB-KW"/>
</dbReference>
<dbReference type="InterPro" id="IPR021190">
    <property type="entry name" value="Pept_M10A"/>
</dbReference>
<reference evidence="8" key="1">
    <citation type="submission" date="2020-06" db="EMBL/GenBank/DDBJ databases">
        <authorList>
            <person name="Li T."/>
            <person name="Hu X."/>
            <person name="Zhang T."/>
            <person name="Song X."/>
            <person name="Zhang H."/>
            <person name="Dai N."/>
            <person name="Sheng W."/>
            <person name="Hou X."/>
            <person name="Wei L."/>
        </authorList>
    </citation>
    <scope>NUCLEOTIDE SEQUENCE</scope>
    <source>
        <strain evidence="8">KEN1</strain>
        <tissue evidence="8">Leaf</tissue>
    </source>
</reference>
<feature type="binding site" evidence="6">
    <location>
        <position position="43"/>
    </location>
    <ligand>
        <name>Ca(2+)</name>
        <dbReference type="ChEBI" id="CHEBI:29108"/>
        <label>3</label>
    </ligand>
</feature>
<dbReference type="Gene3D" id="3.40.390.10">
    <property type="entry name" value="Collagenase (Catalytic Domain)"/>
    <property type="match status" value="1"/>
</dbReference>
<dbReference type="GO" id="GO:0030198">
    <property type="term" value="P:extracellular matrix organization"/>
    <property type="evidence" value="ECO:0007669"/>
    <property type="project" value="TreeGrafter"/>
</dbReference>
<dbReference type="GO" id="GO:0031012">
    <property type="term" value="C:extracellular matrix"/>
    <property type="evidence" value="ECO:0007669"/>
    <property type="project" value="InterPro"/>
</dbReference>
<evidence type="ECO:0000256" key="1">
    <source>
        <dbReference type="ARBA" id="ARBA00022670"/>
    </source>
</evidence>
<evidence type="ECO:0000256" key="3">
    <source>
        <dbReference type="ARBA" id="ARBA00022801"/>
    </source>
</evidence>
<protein>
    <submittedName>
        <fullName evidence="8">Metalloendoproteinase 1</fullName>
    </submittedName>
</protein>
<comment type="cofactor">
    <cofactor evidence="6">
        <name>Ca(2+)</name>
        <dbReference type="ChEBI" id="CHEBI:29108"/>
    </cofactor>
    <text evidence="6">Can bind about 5 Ca(2+) ions per subunit.</text>
</comment>
<evidence type="ECO:0000256" key="2">
    <source>
        <dbReference type="ARBA" id="ARBA00022723"/>
    </source>
</evidence>
<proteinExistence type="predicted"/>
<dbReference type="Pfam" id="PF00413">
    <property type="entry name" value="Peptidase_M10"/>
    <property type="match status" value="1"/>
</dbReference>
<evidence type="ECO:0000259" key="7">
    <source>
        <dbReference type="Pfam" id="PF00413"/>
    </source>
</evidence>
<feature type="binding site" evidence="6">
    <location>
        <position position="63"/>
    </location>
    <ligand>
        <name>Ca(2+)</name>
        <dbReference type="ChEBI" id="CHEBI:29108"/>
        <label>3</label>
    </ligand>
</feature>
<feature type="binding site" evidence="6">
    <location>
        <position position="61"/>
    </location>
    <ligand>
        <name>Zn(2+)</name>
        <dbReference type="ChEBI" id="CHEBI:29105"/>
        <label>1</label>
    </ligand>
</feature>
<evidence type="ECO:0000256" key="4">
    <source>
        <dbReference type="ARBA" id="ARBA00022833"/>
    </source>
</evidence>
<dbReference type="PANTHER" id="PTHR10201:SF323">
    <property type="entry name" value="MATRIX METALLOPROTEINASE-21"/>
    <property type="match status" value="1"/>
</dbReference>
<dbReference type="EMBL" id="JACGWN010000002">
    <property type="protein sequence ID" value="KAL0459156.1"/>
    <property type="molecule type" value="Genomic_DNA"/>
</dbReference>
<keyword evidence="5" id="KW-0482">Metalloprotease</keyword>
<evidence type="ECO:0000256" key="5">
    <source>
        <dbReference type="ARBA" id="ARBA00023049"/>
    </source>
</evidence>
<organism evidence="8">
    <name type="scientific">Sesamum latifolium</name>
    <dbReference type="NCBI Taxonomy" id="2727402"/>
    <lineage>
        <taxon>Eukaryota</taxon>
        <taxon>Viridiplantae</taxon>
        <taxon>Streptophyta</taxon>
        <taxon>Embryophyta</taxon>
        <taxon>Tracheophyta</taxon>
        <taxon>Spermatophyta</taxon>
        <taxon>Magnoliopsida</taxon>
        <taxon>eudicotyledons</taxon>
        <taxon>Gunneridae</taxon>
        <taxon>Pentapetalae</taxon>
        <taxon>asterids</taxon>
        <taxon>lamiids</taxon>
        <taxon>Lamiales</taxon>
        <taxon>Pedaliaceae</taxon>
        <taxon>Sesamum</taxon>
    </lineage>
</organism>
<dbReference type="InterPro" id="IPR001818">
    <property type="entry name" value="Pept_M10_metallopeptidase"/>
</dbReference>
<reference evidence="8" key="2">
    <citation type="journal article" date="2024" name="Plant">
        <title>Genomic evolution and insights into agronomic trait innovations of Sesamum species.</title>
        <authorList>
            <person name="Miao H."/>
            <person name="Wang L."/>
            <person name="Qu L."/>
            <person name="Liu H."/>
            <person name="Sun Y."/>
            <person name="Le M."/>
            <person name="Wang Q."/>
            <person name="Wei S."/>
            <person name="Zheng Y."/>
            <person name="Lin W."/>
            <person name="Duan Y."/>
            <person name="Cao H."/>
            <person name="Xiong S."/>
            <person name="Wang X."/>
            <person name="Wei L."/>
            <person name="Li C."/>
            <person name="Ma Q."/>
            <person name="Ju M."/>
            <person name="Zhao R."/>
            <person name="Li G."/>
            <person name="Mu C."/>
            <person name="Tian Q."/>
            <person name="Mei H."/>
            <person name="Zhang T."/>
            <person name="Gao T."/>
            <person name="Zhang H."/>
        </authorList>
    </citation>
    <scope>NUCLEOTIDE SEQUENCE</scope>
    <source>
        <strain evidence="8">KEN1</strain>
    </source>
</reference>
<feature type="binding site" evidence="6">
    <location>
        <position position="51"/>
    </location>
    <ligand>
        <name>Zn(2+)</name>
        <dbReference type="ChEBI" id="CHEBI:29105"/>
        <label>1</label>
    </ligand>
</feature>
<dbReference type="AlphaFoldDB" id="A0AAW2XZ82"/>
<keyword evidence="1" id="KW-0645">Protease</keyword>
<dbReference type="GO" id="GO:0004222">
    <property type="term" value="F:metalloendopeptidase activity"/>
    <property type="evidence" value="ECO:0007669"/>
    <property type="project" value="InterPro"/>
</dbReference>
<evidence type="ECO:0000256" key="6">
    <source>
        <dbReference type="PIRSR" id="PIRSR621190-2"/>
    </source>
</evidence>
<comment type="caution">
    <text evidence="8">The sequence shown here is derived from an EMBL/GenBank/DDBJ whole genome shotgun (WGS) entry which is preliminary data.</text>
</comment>
<sequence length="98" mass="11299">MVLAFGRWMTVSPFKFGYRDDFGSADVRVSFERRDHGDGYNFDGPYGVVAHVFAPTDGRHHFDADKSWTPNVDRKYSILIYLNKSGHIVAWIHKVFCV</sequence>